<sequence length="75" mass="9084">MWQIVNVHRLKYRLQTIRAIFNNEQMVLFTEKKEQPDYVFDFRVAHTAMHALSEYGLSYEEAVRQFNELESENDD</sequence>
<organism evidence="1 2">
    <name type="scientific">Periweissella cryptocerci</name>
    <dbReference type="NCBI Taxonomy" id="2506420"/>
    <lineage>
        <taxon>Bacteria</taxon>
        <taxon>Bacillati</taxon>
        <taxon>Bacillota</taxon>
        <taxon>Bacilli</taxon>
        <taxon>Lactobacillales</taxon>
        <taxon>Lactobacillaceae</taxon>
        <taxon>Periweissella</taxon>
    </lineage>
</organism>
<evidence type="ECO:0000313" key="1">
    <source>
        <dbReference type="EMBL" id="QBO35404.1"/>
    </source>
</evidence>
<dbReference type="EMBL" id="CP037940">
    <property type="protein sequence ID" value="QBO35404.1"/>
    <property type="molecule type" value="Genomic_DNA"/>
</dbReference>
<dbReference type="Proteomes" id="UP000292886">
    <property type="component" value="Chromosome"/>
</dbReference>
<protein>
    <submittedName>
        <fullName evidence="1">Uncharacterized protein</fullName>
    </submittedName>
</protein>
<name>A0A4P6YRW1_9LACO</name>
<dbReference type="KEGG" id="wei:EQG49_02445"/>
<accession>A0A4P6YRW1</accession>
<evidence type="ECO:0000313" key="2">
    <source>
        <dbReference type="Proteomes" id="UP000292886"/>
    </source>
</evidence>
<dbReference type="AlphaFoldDB" id="A0A4P6YRW1"/>
<reference evidence="2" key="1">
    <citation type="submission" date="2019-03" db="EMBL/GenBank/DDBJ databases">
        <title>Weissella sp. 26KH-42 Genome sequencing.</title>
        <authorList>
            <person name="Heo J."/>
            <person name="Kim S.-J."/>
            <person name="Kim J.-S."/>
            <person name="Hong S.-B."/>
            <person name="Kwon S.-W."/>
        </authorList>
    </citation>
    <scope>NUCLEOTIDE SEQUENCE [LARGE SCALE GENOMIC DNA]</scope>
    <source>
        <strain evidence="2">26KH-42</strain>
    </source>
</reference>
<dbReference type="RefSeq" id="WP_133362484.1">
    <property type="nucleotide sequence ID" value="NZ_CP037940.1"/>
</dbReference>
<keyword evidence="2" id="KW-1185">Reference proteome</keyword>
<gene>
    <name evidence="1" type="ORF">EQG49_02445</name>
</gene>
<proteinExistence type="predicted"/>